<dbReference type="Proteomes" id="UP000287651">
    <property type="component" value="Unassembled WGS sequence"/>
</dbReference>
<evidence type="ECO:0000313" key="3">
    <source>
        <dbReference type="Proteomes" id="UP000287651"/>
    </source>
</evidence>
<evidence type="ECO:0000313" key="2">
    <source>
        <dbReference type="EMBL" id="RRT52429.1"/>
    </source>
</evidence>
<dbReference type="EMBL" id="AMZH03011675">
    <property type="protein sequence ID" value="RRT52429.1"/>
    <property type="molecule type" value="Genomic_DNA"/>
</dbReference>
<gene>
    <name evidence="2" type="ORF">B296_00019345</name>
</gene>
<accession>A0A426YKX6</accession>
<proteinExistence type="predicted"/>
<evidence type="ECO:0000256" key="1">
    <source>
        <dbReference type="SAM" id="MobiDB-lite"/>
    </source>
</evidence>
<name>A0A426YKX6_ENSVE</name>
<sequence>MESSNNDSGNREKWRRGIANKIKVEEVPSGRWEADISALVGPYRPVYTGPAVDRYADRPLPGGTTKIGLRQSVSVVDGRLRKKKERRRRGKEEEEEEEKYLASLGATPPGGRSRAVAALAALAPSPALP</sequence>
<comment type="caution">
    <text evidence="2">The sequence shown here is derived from an EMBL/GenBank/DDBJ whole genome shotgun (WGS) entry which is preliminary data.</text>
</comment>
<dbReference type="AlphaFoldDB" id="A0A426YKX6"/>
<feature type="compositionally biased region" description="Basic residues" evidence="1">
    <location>
        <begin position="80"/>
        <end position="89"/>
    </location>
</feature>
<protein>
    <submittedName>
        <fullName evidence="2">Uncharacterized protein</fullName>
    </submittedName>
</protein>
<feature type="region of interest" description="Disordered" evidence="1">
    <location>
        <begin position="78"/>
        <end position="112"/>
    </location>
</feature>
<reference evidence="2 3" key="1">
    <citation type="journal article" date="2014" name="Agronomy (Basel)">
        <title>A Draft Genome Sequence for Ensete ventricosum, the Drought-Tolerant Tree Against Hunger.</title>
        <authorList>
            <person name="Harrison J."/>
            <person name="Moore K.A."/>
            <person name="Paszkiewicz K."/>
            <person name="Jones T."/>
            <person name="Grant M."/>
            <person name="Ambacheew D."/>
            <person name="Muzemil S."/>
            <person name="Studholme D.J."/>
        </authorList>
    </citation>
    <scope>NUCLEOTIDE SEQUENCE [LARGE SCALE GENOMIC DNA]</scope>
</reference>
<organism evidence="2 3">
    <name type="scientific">Ensete ventricosum</name>
    <name type="common">Abyssinian banana</name>
    <name type="synonym">Musa ensete</name>
    <dbReference type="NCBI Taxonomy" id="4639"/>
    <lineage>
        <taxon>Eukaryota</taxon>
        <taxon>Viridiplantae</taxon>
        <taxon>Streptophyta</taxon>
        <taxon>Embryophyta</taxon>
        <taxon>Tracheophyta</taxon>
        <taxon>Spermatophyta</taxon>
        <taxon>Magnoliopsida</taxon>
        <taxon>Liliopsida</taxon>
        <taxon>Zingiberales</taxon>
        <taxon>Musaceae</taxon>
        <taxon>Ensete</taxon>
    </lineage>
</organism>